<comment type="caution">
    <text evidence="2">The sequence shown here is derived from an EMBL/GenBank/DDBJ whole genome shotgun (WGS) entry which is preliminary data.</text>
</comment>
<dbReference type="EMBL" id="JBFXLU010000366">
    <property type="protein sequence ID" value="KAL2828354.1"/>
    <property type="molecule type" value="Genomic_DNA"/>
</dbReference>
<gene>
    <name evidence="2" type="ORF">BJY01DRAFT_228499</name>
</gene>
<dbReference type="Proteomes" id="UP001610446">
    <property type="component" value="Unassembled WGS sequence"/>
</dbReference>
<feature type="compositionally biased region" description="Basic and acidic residues" evidence="1">
    <location>
        <begin position="601"/>
        <end position="613"/>
    </location>
</feature>
<name>A0ABR4IKQ9_9EURO</name>
<evidence type="ECO:0000256" key="1">
    <source>
        <dbReference type="SAM" id="MobiDB-lite"/>
    </source>
</evidence>
<evidence type="ECO:0000313" key="2">
    <source>
        <dbReference type="EMBL" id="KAL2828354.1"/>
    </source>
</evidence>
<reference evidence="2 3" key="1">
    <citation type="submission" date="2024-07" db="EMBL/GenBank/DDBJ databases">
        <title>Section-level genome sequencing and comparative genomics of Aspergillus sections Usti and Cavernicolus.</title>
        <authorList>
            <consortium name="Lawrence Berkeley National Laboratory"/>
            <person name="Nybo J.L."/>
            <person name="Vesth T.C."/>
            <person name="Theobald S."/>
            <person name="Frisvad J.C."/>
            <person name="Larsen T.O."/>
            <person name="Kjaerboelling I."/>
            <person name="Rothschild-Mancinelli K."/>
            <person name="Lyhne E.K."/>
            <person name="Kogle M.E."/>
            <person name="Barry K."/>
            <person name="Clum A."/>
            <person name="Na H."/>
            <person name="Ledsgaard L."/>
            <person name="Lin J."/>
            <person name="Lipzen A."/>
            <person name="Kuo A."/>
            <person name="Riley R."/>
            <person name="Mondo S."/>
            <person name="Labutti K."/>
            <person name="Haridas S."/>
            <person name="Pangalinan J."/>
            <person name="Salamov A.A."/>
            <person name="Simmons B.A."/>
            <person name="Magnuson J.K."/>
            <person name="Chen J."/>
            <person name="Drula E."/>
            <person name="Henrissat B."/>
            <person name="Wiebenga A."/>
            <person name="Lubbers R.J."/>
            <person name="Gomes A.C."/>
            <person name="Makela M.R."/>
            <person name="Stajich J."/>
            <person name="Grigoriev I.V."/>
            <person name="Mortensen U.H."/>
            <person name="De Vries R.P."/>
            <person name="Baker S.E."/>
            <person name="Andersen M.R."/>
        </authorList>
    </citation>
    <scope>NUCLEOTIDE SEQUENCE [LARGE SCALE GENOMIC DNA]</scope>
    <source>
        <strain evidence="2 3">CBS 123904</strain>
    </source>
</reference>
<sequence length="717" mass="81202">MRARASRCLLQANRRLYGLSFSTPPKANLSAFRSTTRPGIVISAWRRSSRLNATRSSHTNSPPEFQWKDSNVNAMETRVKTPSQPHWENQDIPAVDLPIMPHVFSNFMGFACWGDLPNGQKTSLPLIQEEEAMLWMLPTAEWAPAPYNTGTEAACTRMFLHTTSHGNADRVSLVGKNIHSFKTHLMEGLVPLSETQWTEKDLNNPDRLEAACEYLTGVTAVFEYLSISKVENNLRDTFNLISDDLQELGAALNARRKIHSPHLPDIDLPALWVEFMAARYEVMTNTAHSWMLSKVTQLKGQLLVRFCAVSGLPAEKVPAEQERLQRLWQFLTDITTLADIAAWILMDGYKGYRPPSGIVPGLHNPGLDALAKAYQPRFQELSVLRLNEVIKAQTKAGNADSVTSLKERVSATTYAQDQLRLEMRGQSPEPLTAPWIEFLIRAEQEMRRLNPQKENHTFGFAIYGSAGKLHNDEWNVIKRKVEDHVASWGEGIKGAERVKPLLKLYWHDCKELGLDANDTEAVKNHFRTSRAADTSPLGIGIEETTLLIIDSWSLASYRDSKTYNLHLKEKAYLPGDFQPHLLAVDASFIPDSEPPANNNESEQKDEMNHKDADEVPTPFPDPVPPKFTGHIRILGNLVWGELYALVARNCVRLEDLFPLAMEHPQKLYTGLTVPSQIRDWREQTTIKNSMMDSFVKYLEKKDPKAAEKVREMRERHV</sequence>
<accession>A0ABR4IKQ9</accession>
<feature type="region of interest" description="Disordered" evidence="1">
    <location>
        <begin position="588"/>
        <end position="618"/>
    </location>
</feature>
<evidence type="ECO:0000313" key="3">
    <source>
        <dbReference type="Proteomes" id="UP001610446"/>
    </source>
</evidence>
<proteinExistence type="predicted"/>
<protein>
    <submittedName>
        <fullName evidence="2">Uncharacterized protein</fullName>
    </submittedName>
</protein>
<organism evidence="2 3">
    <name type="scientific">Aspergillus pseudoustus</name>
    <dbReference type="NCBI Taxonomy" id="1810923"/>
    <lineage>
        <taxon>Eukaryota</taxon>
        <taxon>Fungi</taxon>
        <taxon>Dikarya</taxon>
        <taxon>Ascomycota</taxon>
        <taxon>Pezizomycotina</taxon>
        <taxon>Eurotiomycetes</taxon>
        <taxon>Eurotiomycetidae</taxon>
        <taxon>Eurotiales</taxon>
        <taxon>Aspergillaceae</taxon>
        <taxon>Aspergillus</taxon>
        <taxon>Aspergillus subgen. Nidulantes</taxon>
    </lineage>
</organism>
<keyword evidence="3" id="KW-1185">Reference proteome</keyword>
<feature type="non-terminal residue" evidence="2">
    <location>
        <position position="717"/>
    </location>
</feature>